<evidence type="ECO:0000256" key="1">
    <source>
        <dbReference type="SAM" id="MobiDB-lite"/>
    </source>
</evidence>
<evidence type="ECO:0000313" key="2">
    <source>
        <dbReference type="EMBL" id="RRT74625.1"/>
    </source>
</evidence>
<comment type="caution">
    <text evidence="2">The sequence shown here is derived from an EMBL/GenBank/DDBJ whole genome shotgun (WGS) entry which is preliminary data.</text>
</comment>
<feature type="non-terminal residue" evidence="2">
    <location>
        <position position="1"/>
    </location>
</feature>
<feature type="compositionally biased region" description="Basic and acidic residues" evidence="1">
    <location>
        <begin position="7"/>
        <end position="18"/>
    </location>
</feature>
<evidence type="ECO:0000313" key="3">
    <source>
        <dbReference type="Proteomes" id="UP000287651"/>
    </source>
</evidence>
<protein>
    <submittedName>
        <fullName evidence="2">Uncharacterized protein</fullName>
    </submittedName>
</protein>
<proteinExistence type="predicted"/>
<dbReference type="Proteomes" id="UP000287651">
    <property type="component" value="Unassembled WGS sequence"/>
</dbReference>
<dbReference type="AlphaFoldDB" id="A0A427AED6"/>
<sequence>SYQGTTDAEKGDLRRRGDPGGINLISRPTHTIYRSPDATTKPAMSAARREPFAL</sequence>
<organism evidence="2 3">
    <name type="scientific">Ensete ventricosum</name>
    <name type="common">Abyssinian banana</name>
    <name type="synonym">Musa ensete</name>
    <dbReference type="NCBI Taxonomy" id="4639"/>
    <lineage>
        <taxon>Eukaryota</taxon>
        <taxon>Viridiplantae</taxon>
        <taxon>Streptophyta</taxon>
        <taxon>Embryophyta</taxon>
        <taxon>Tracheophyta</taxon>
        <taxon>Spermatophyta</taxon>
        <taxon>Magnoliopsida</taxon>
        <taxon>Liliopsida</taxon>
        <taxon>Zingiberales</taxon>
        <taxon>Musaceae</taxon>
        <taxon>Ensete</taxon>
    </lineage>
</organism>
<accession>A0A427AED6</accession>
<dbReference type="EMBL" id="AMZH03002722">
    <property type="protein sequence ID" value="RRT74625.1"/>
    <property type="molecule type" value="Genomic_DNA"/>
</dbReference>
<reference evidence="2 3" key="1">
    <citation type="journal article" date="2014" name="Agronomy (Basel)">
        <title>A Draft Genome Sequence for Ensete ventricosum, the Drought-Tolerant Tree Against Hunger.</title>
        <authorList>
            <person name="Harrison J."/>
            <person name="Moore K.A."/>
            <person name="Paszkiewicz K."/>
            <person name="Jones T."/>
            <person name="Grant M."/>
            <person name="Ambacheew D."/>
            <person name="Muzemil S."/>
            <person name="Studholme D.J."/>
        </authorList>
    </citation>
    <scope>NUCLEOTIDE SEQUENCE [LARGE SCALE GENOMIC DNA]</scope>
</reference>
<name>A0A427AED6_ENSVE</name>
<gene>
    <name evidence="2" type="ORF">B296_00025395</name>
</gene>
<feature type="region of interest" description="Disordered" evidence="1">
    <location>
        <begin position="1"/>
        <end position="54"/>
    </location>
</feature>